<evidence type="ECO:0000313" key="14">
    <source>
        <dbReference type="Proteomes" id="UP000199119"/>
    </source>
</evidence>
<accession>A0A1I2CQL6</accession>
<feature type="transmembrane region" description="Helical" evidence="10">
    <location>
        <begin position="622"/>
        <end position="641"/>
    </location>
</feature>
<keyword evidence="4 10" id="KW-0812">Transmembrane</keyword>
<dbReference type="EMBL" id="FONX01000004">
    <property type="protein sequence ID" value="SFE70462.1"/>
    <property type="molecule type" value="Genomic_DNA"/>
</dbReference>
<dbReference type="PANTHER" id="PTHR31632">
    <property type="entry name" value="IRON TRANSPORTER FTH1"/>
    <property type="match status" value="1"/>
</dbReference>
<keyword evidence="8 10" id="KW-0472">Membrane</keyword>
<keyword evidence="3 9" id="KW-0349">Heme</keyword>
<feature type="domain" description="Cytochrome c" evidence="12">
    <location>
        <begin position="137"/>
        <end position="281"/>
    </location>
</feature>
<evidence type="ECO:0000256" key="7">
    <source>
        <dbReference type="ARBA" id="ARBA00023004"/>
    </source>
</evidence>
<sequence length="649" mass="68114">MKMLSLCARRFLAIAALFALWSASPAWAAAPAASDQAKQTWQLLDYLAVDYGGAVSNGQIQSASEYEEMKEFAATAAQQLAALPSTAALPELQRQAKALGDLIAAKADAKAVADSAHSLAAALVKAYPFPLSPTQPPDLARAKVLFEANCAACHGATGAGDGPLGAKLEPPPIAFTDRDRARSRSVLALYQVISQGVTSTSMPSFATLSDEDRWALAFFAGTLSHDDAMRARGEQSWGRDASAKAVFPDLAAAATLTEAALSERMPPDAARDLTAYVRRHPEVTAAASGSGGLALARTRLQESLAAARAGDRASATRLGLSAYLDGFEPLEPALRARNQTLLTEVENAMLAYRGALAGGKLEQADATAQKLDYLFAQVDAELGADKADPLTTFIASLTILLREGVEALLIVVGMLAFLKKAERRDVLGYVHGGWMAALACGGLTWAVATYFVSISGASREVTEGVSSLFAAVVLLSVGLWMHQKSTAGKWQAYLKEKLSAAMTRRSAWALFALSFIAVYREVFETVLFYSALAGDGNNGALLGGLVGGVAVLAVLAWFMLRTSARMPIGKFFSLSSILVAVLAVVLAGKGVAGLQEAGRLSASPIHWPRIEVLGIYPSAETAIAQAVVLAVALAGFAMNAVKARNPRPA</sequence>
<evidence type="ECO:0000256" key="8">
    <source>
        <dbReference type="ARBA" id="ARBA00023136"/>
    </source>
</evidence>
<dbReference type="Pfam" id="PF13442">
    <property type="entry name" value="Cytochrome_CBB3"/>
    <property type="match status" value="1"/>
</dbReference>
<feature type="transmembrane region" description="Helical" evidence="10">
    <location>
        <begin position="502"/>
        <end position="519"/>
    </location>
</feature>
<dbReference type="InterPro" id="IPR036909">
    <property type="entry name" value="Cyt_c-like_dom_sf"/>
</dbReference>
<comment type="subcellular location">
    <subcellularLocation>
        <location evidence="1">Membrane</location>
        <topology evidence="1">Multi-pass membrane protein</topology>
    </subcellularLocation>
</comment>
<name>A0A1I2CQL6_9BURK</name>
<dbReference type="Pfam" id="PF03239">
    <property type="entry name" value="FTR1"/>
    <property type="match status" value="1"/>
</dbReference>
<evidence type="ECO:0000313" key="13">
    <source>
        <dbReference type="EMBL" id="SFE70462.1"/>
    </source>
</evidence>
<proteinExistence type="inferred from homology"/>
<keyword evidence="7 9" id="KW-0408">Iron</keyword>
<evidence type="ECO:0000256" key="3">
    <source>
        <dbReference type="ARBA" id="ARBA00022617"/>
    </source>
</evidence>
<reference evidence="14" key="1">
    <citation type="submission" date="2016-10" db="EMBL/GenBank/DDBJ databases">
        <authorList>
            <person name="Varghese N."/>
            <person name="Submissions S."/>
        </authorList>
    </citation>
    <scope>NUCLEOTIDE SEQUENCE [LARGE SCALE GENOMIC DNA]</scope>
    <source>
        <strain evidence="14">DSM 27981</strain>
    </source>
</reference>
<dbReference type="Gene3D" id="1.10.760.10">
    <property type="entry name" value="Cytochrome c-like domain"/>
    <property type="match status" value="1"/>
</dbReference>
<keyword evidence="5 9" id="KW-0479">Metal-binding</keyword>
<keyword evidence="11" id="KW-0732">Signal</keyword>
<keyword evidence="14" id="KW-1185">Reference proteome</keyword>
<keyword evidence="6 10" id="KW-1133">Transmembrane helix</keyword>
<evidence type="ECO:0000256" key="11">
    <source>
        <dbReference type="SAM" id="SignalP"/>
    </source>
</evidence>
<evidence type="ECO:0000256" key="9">
    <source>
        <dbReference type="PROSITE-ProRule" id="PRU00433"/>
    </source>
</evidence>
<evidence type="ECO:0000256" key="4">
    <source>
        <dbReference type="ARBA" id="ARBA00022692"/>
    </source>
</evidence>
<gene>
    <name evidence="13" type="ORF">SAMN04489711_104228</name>
</gene>
<feature type="transmembrane region" description="Helical" evidence="10">
    <location>
        <begin position="464"/>
        <end position="481"/>
    </location>
</feature>
<feature type="transmembrane region" description="Helical" evidence="10">
    <location>
        <begin position="429"/>
        <end position="452"/>
    </location>
</feature>
<evidence type="ECO:0000256" key="10">
    <source>
        <dbReference type="SAM" id="Phobius"/>
    </source>
</evidence>
<dbReference type="Proteomes" id="UP000199119">
    <property type="component" value="Unassembled WGS sequence"/>
</dbReference>
<feature type="chain" id="PRO_5011498394" evidence="11">
    <location>
        <begin position="29"/>
        <end position="649"/>
    </location>
</feature>
<dbReference type="STRING" id="1177982.SAMN04489711_104228"/>
<feature type="transmembrane region" description="Helical" evidence="10">
    <location>
        <begin position="539"/>
        <end position="559"/>
    </location>
</feature>
<feature type="transmembrane region" description="Helical" evidence="10">
    <location>
        <begin position="571"/>
        <end position="592"/>
    </location>
</feature>
<dbReference type="GO" id="GO:0009055">
    <property type="term" value="F:electron transfer activity"/>
    <property type="evidence" value="ECO:0007669"/>
    <property type="project" value="InterPro"/>
</dbReference>
<evidence type="ECO:0000256" key="1">
    <source>
        <dbReference type="ARBA" id="ARBA00004141"/>
    </source>
</evidence>
<dbReference type="AlphaFoldDB" id="A0A1I2CQL6"/>
<dbReference type="GO" id="GO:0046872">
    <property type="term" value="F:metal ion binding"/>
    <property type="evidence" value="ECO:0007669"/>
    <property type="project" value="UniProtKB-KW"/>
</dbReference>
<evidence type="ECO:0000256" key="6">
    <source>
        <dbReference type="ARBA" id="ARBA00022989"/>
    </source>
</evidence>
<dbReference type="GO" id="GO:0020037">
    <property type="term" value="F:heme binding"/>
    <property type="evidence" value="ECO:0007669"/>
    <property type="project" value="InterPro"/>
</dbReference>
<dbReference type="PANTHER" id="PTHR31632:SF2">
    <property type="entry name" value="PLASMA MEMBRANE IRON PERMEASE"/>
    <property type="match status" value="1"/>
</dbReference>
<feature type="transmembrane region" description="Helical" evidence="10">
    <location>
        <begin position="393"/>
        <end position="417"/>
    </location>
</feature>
<feature type="signal peptide" evidence="11">
    <location>
        <begin position="1"/>
        <end position="28"/>
    </location>
</feature>
<dbReference type="GeneID" id="92898107"/>
<dbReference type="InterPro" id="IPR009056">
    <property type="entry name" value="Cyt_c-like_dom"/>
</dbReference>
<dbReference type="PROSITE" id="PS51007">
    <property type="entry name" value="CYTC"/>
    <property type="match status" value="1"/>
</dbReference>
<organism evidence="13 14">
    <name type="scientific">Paracidovorax wautersii</name>
    <dbReference type="NCBI Taxonomy" id="1177982"/>
    <lineage>
        <taxon>Bacteria</taxon>
        <taxon>Pseudomonadati</taxon>
        <taxon>Pseudomonadota</taxon>
        <taxon>Betaproteobacteria</taxon>
        <taxon>Burkholderiales</taxon>
        <taxon>Comamonadaceae</taxon>
        <taxon>Paracidovorax</taxon>
    </lineage>
</organism>
<dbReference type="InterPro" id="IPR004923">
    <property type="entry name" value="FTR1/Fip1/EfeU"/>
</dbReference>
<evidence type="ECO:0000256" key="5">
    <source>
        <dbReference type="ARBA" id="ARBA00022723"/>
    </source>
</evidence>
<dbReference type="RefSeq" id="WP_012202414.1">
    <property type="nucleotide sequence ID" value="NZ_FONX01000004.1"/>
</dbReference>
<dbReference type="GO" id="GO:0015093">
    <property type="term" value="F:ferrous iron transmembrane transporter activity"/>
    <property type="evidence" value="ECO:0007669"/>
    <property type="project" value="TreeGrafter"/>
</dbReference>
<dbReference type="GO" id="GO:0033573">
    <property type="term" value="C:high-affinity iron permease complex"/>
    <property type="evidence" value="ECO:0007669"/>
    <property type="project" value="InterPro"/>
</dbReference>
<dbReference type="OrthoDB" id="9765171at2"/>
<evidence type="ECO:0000259" key="12">
    <source>
        <dbReference type="PROSITE" id="PS51007"/>
    </source>
</evidence>
<protein>
    <submittedName>
        <fullName evidence="13">High-affinity iron transporter</fullName>
    </submittedName>
</protein>
<dbReference type="SUPFAM" id="SSF46626">
    <property type="entry name" value="Cytochrome c"/>
    <property type="match status" value="1"/>
</dbReference>
<evidence type="ECO:0000256" key="2">
    <source>
        <dbReference type="ARBA" id="ARBA00008333"/>
    </source>
</evidence>
<comment type="similarity">
    <text evidence="2">Belongs to the oxidase-dependent Fe transporter (OFeT) (TC 9.A.10.1) family.</text>
</comment>